<comment type="similarity">
    <text evidence="1">Belongs to the PPR family. P subfamily.</text>
</comment>
<feature type="repeat" description="PPR" evidence="3">
    <location>
        <begin position="327"/>
        <end position="361"/>
    </location>
</feature>
<evidence type="ECO:0000313" key="4">
    <source>
        <dbReference type="EMBL" id="KZM85689.1"/>
    </source>
</evidence>
<organism evidence="4">
    <name type="scientific">Daucus carota subsp. sativus</name>
    <name type="common">Carrot</name>
    <dbReference type="NCBI Taxonomy" id="79200"/>
    <lineage>
        <taxon>Eukaryota</taxon>
        <taxon>Viridiplantae</taxon>
        <taxon>Streptophyta</taxon>
        <taxon>Embryophyta</taxon>
        <taxon>Tracheophyta</taxon>
        <taxon>Spermatophyta</taxon>
        <taxon>Magnoliopsida</taxon>
        <taxon>eudicotyledons</taxon>
        <taxon>Gunneridae</taxon>
        <taxon>Pentapetalae</taxon>
        <taxon>asterids</taxon>
        <taxon>campanulids</taxon>
        <taxon>Apiales</taxon>
        <taxon>Apiaceae</taxon>
        <taxon>Apioideae</taxon>
        <taxon>Scandiceae</taxon>
        <taxon>Daucinae</taxon>
        <taxon>Daucus</taxon>
        <taxon>Daucus sect. Daucus</taxon>
    </lineage>
</organism>
<feature type="repeat" description="PPR" evidence="3">
    <location>
        <begin position="516"/>
        <end position="550"/>
    </location>
</feature>
<dbReference type="InterPro" id="IPR002885">
    <property type="entry name" value="PPR_rpt"/>
</dbReference>
<evidence type="ECO:0000256" key="2">
    <source>
        <dbReference type="ARBA" id="ARBA00022737"/>
    </source>
</evidence>
<dbReference type="Pfam" id="PF01535">
    <property type="entry name" value="PPR"/>
    <property type="match status" value="6"/>
</dbReference>
<feature type="repeat" description="PPR" evidence="3">
    <location>
        <begin position="292"/>
        <end position="326"/>
    </location>
</feature>
<dbReference type="PANTHER" id="PTHR47447:SF22">
    <property type="entry name" value="TETRATRICOPEPTIDE-LIKE HELICAL DOMAIN SUPERFAMILY"/>
    <property type="match status" value="1"/>
</dbReference>
<dbReference type="EMBL" id="CP093350">
    <property type="protein sequence ID" value="WOH13179.1"/>
    <property type="molecule type" value="Genomic_DNA"/>
</dbReference>
<dbReference type="Gene3D" id="1.25.40.10">
    <property type="entry name" value="Tetratricopeptide repeat domain"/>
    <property type="match status" value="6"/>
</dbReference>
<dbReference type="PANTHER" id="PTHR47447">
    <property type="entry name" value="OS03G0856100 PROTEIN"/>
    <property type="match status" value="1"/>
</dbReference>
<proteinExistence type="inferred from homology"/>
<feature type="repeat" description="PPR" evidence="3">
    <location>
        <begin position="446"/>
        <end position="480"/>
    </location>
</feature>
<evidence type="ECO:0000313" key="6">
    <source>
        <dbReference type="Proteomes" id="UP000077755"/>
    </source>
</evidence>
<dbReference type="NCBIfam" id="TIGR00756">
    <property type="entry name" value="PPR"/>
    <property type="match status" value="12"/>
</dbReference>
<feature type="repeat" description="PPR" evidence="3">
    <location>
        <begin position="726"/>
        <end position="760"/>
    </location>
</feature>
<gene>
    <name evidence="4" type="ORF">DCAR_026889</name>
    <name evidence="5" type="ORF">DCAR_0832688</name>
</gene>
<dbReference type="Proteomes" id="UP000077755">
    <property type="component" value="Chromosome 8"/>
</dbReference>
<dbReference type="KEGG" id="dcr:108197247"/>
<reference evidence="4" key="1">
    <citation type="journal article" date="2016" name="Nat. Genet.">
        <title>A high-quality carrot genome assembly provides new insights into carotenoid accumulation and asterid genome evolution.</title>
        <authorList>
            <person name="Iorizzo M."/>
            <person name="Ellison S."/>
            <person name="Senalik D."/>
            <person name="Zeng P."/>
            <person name="Satapoomin P."/>
            <person name="Huang J."/>
            <person name="Bowman M."/>
            <person name="Iovene M."/>
            <person name="Sanseverino W."/>
            <person name="Cavagnaro P."/>
            <person name="Yildiz M."/>
            <person name="Macko-Podgorni A."/>
            <person name="Moranska E."/>
            <person name="Grzebelus E."/>
            <person name="Grzebelus D."/>
            <person name="Ashrafi H."/>
            <person name="Zheng Z."/>
            <person name="Cheng S."/>
            <person name="Spooner D."/>
            <person name="Van Deynze A."/>
            <person name="Simon P."/>
        </authorList>
    </citation>
    <scope>NUCLEOTIDE SEQUENCE [LARGE SCALE GENOMIC DNA]</scope>
    <source>
        <tissue evidence="4">Leaf</tissue>
    </source>
</reference>
<feature type="repeat" description="PPR" evidence="3">
    <location>
        <begin position="188"/>
        <end position="222"/>
    </location>
</feature>
<feature type="repeat" description="PPR" evidence="3">
    <location>
        <begin position="586"/>
        <end position="620"/>
    </location>
</feature>
<keyword evidence="2" id="KW-0677">Repeat</keyword>
<dbReference type="PROSITE" id="PS51375">
    <property type="entry name" value="PPR"/>
    <property type="match status" value="12"/>
</dbReference>
<name>A0A175YQ02_DAUCS</name>
<evidence type="ECO:0008006" key="7">
    <source>
        <dbReference type="Google" id="ProtNLM"/>
    </source>
</evidence>
<feature type="repeat" description="PPR" evidence="3">
    <location>
        <begin position="257"/>
        <end position="291"/>
    </location>
</feature>
<evidence type="ECO:0000256" key="3">
    <source>
        <dbReference type="PROSITE-ProRule" id="PRU00708"/>
    </source>
</evidence>
<feature type="repeat" description="PPR" evidence="3">
    <location>
        <begin position="691"/>
        <end position="725"/>
    </location>
</feature>
<dbReference type="InterPro" id="IPR011990">
    <property type="entry name" value="TPR-like_helical_dom_sf"/>
</dbReference>
<accession>A0A175YQ02</accession>
<dbReference type="SUPFAM" id="SSF48452">
    <property type="entry name" value="TPR-like"/>
    <property type="match status" value="1"/>
</dbReference>
<evidence type="ECO:0000256" key="1">
    <source>
        <dbReference type="ARBA" id="ARBA00007626"/>
    </source>
</evidence>
<evidence type="ECO:0000313" key="5">
    <source>
        <dbReference type="EMBL" id="WOH13179.1"/>
    </source>
</evidence>
<protein>
    <recommendedName>
        <fullName evidence="7">Pentacotripeptide-repeat region of PRORP domain-containing protein</fullName>
    </recommendedName>
</protein>
<dbReference type="Gramene" id="KZM85689">
    <property type="protein sequence ID" value="KZM85689"/>
    <property type="gene ID" value="DCAR_026889"/>
</dbReference>
<dbReference type="SUPFAM" id="SSF81901">
    <property type="entry name" value="HCP-like"/>
    <property type="match status" value="1"/>
</dbReference>
<keyword evidence="6" id="KW-1185">Reference proteome</keyword>
<feature type="repeat" description="PPR" evidence="3">
    <location>
        <begin position="481"/>
        <end position="515"/>
    </location>
</feature>
<dbReference type="EMBL" id="LNRQ01000008">
    <property type="protein sequence ID" value="KZM85689.1"/>
    <property type="molecule type" value="Genomic_DNA"/>
</dbReference>
<feature type="repeat" description="PPR" evidence="3">
    <location>
        <begin position="621"/>
        <end position="655"/>
    </location>
</feature>
<dbReference type="OrthoDB" id="185373at2759"/>
<dbReference type="OMA" id="LCVPNSY"/>
<dbReference type="AlphaFoldDB" id="A0A175YQ02"/>
<sequence>MSILRSSKNLIFLKSLNLKIQSLLLESLPHNHTLKFSHTLFSSSSSEPIDTNNNEIVDKLIHVFTKQPHITENQELVNLGHFITPKIVESVLISFKNWKIALEFFNWASSQSGYRHNAYTFNAMASILSGVRQNAQLKALAAELGRSGCFMSPGAMGFFIRCLGKVGLVEDAVLLFDRFKVSGFCVPNGYTYNCLIEVMAKSCEVEVMEMRLKEMTDTGWQPDKFTLTAVLQCYCNAKKFDKALDVYNVIGQSGWLDTRVLSILVLSFSKWGKVDEAVEMIERMEQLDIRLNEKTFYVLIHGFVKEGKIDKALQLLNKMLNLGILPEFSLYDVLVGALLRNKEFEIVLHLCRQMNELGISPDVQLLTKLLSSFPEEKDVIILFKQAKKTFDDNAIVLLYNSLLKGLVDNRAVEKAYHLLRTMIGENSTGYPEVEEFVPNMSQVHPDTNSYSIVINGLCQTANIDMALKLFHDMQLAGCKSDQLLYNNLIDSLSKSDRLEECYRLLKDMKESGLKPTHFTHNSIFGCLCRREDVGKAHKLLQEMRISGHEPWIKHSTLLVKKLCSNGKAIDACDFLNKMVLEGFVPNIIAYSAAIDGLFKIQEVDRALELFKGICARGYCPDVIAYNIVLKGLLKAERVLEAEDLLREMLKKDLVPSVVTYNLLIDSWCKNGEIDRAMECHSRMDGERREPNIITYTTLIDGLCNAGRSEDAMLLWNEMVRKGCHPNNIAYMAFIHGICKCGRPDEAFIYFQEMQDKQMTPDAFIYVALVEAFLSNSDAPSAIRILVKMAQDNKFPDPLDKNCVRLRDAVFKLSADARTSSTIETLLKEGSIPEFLNNSGNGN</sequence>
<feature type="repeat" description="PPR" evidence="3">
    <location>
        <begin position="656"/>
        <end position="690"/>
    </location>
</feature>
<reference evidence="5" key="2">
    <citation type="submission" date="2022-03" db="EMBL/GenBank/DDBJ databases">
        <title>Draft title - Genomic analysis of global carrot germplasm unveils the trajectory of domestication and the origin of high carotenoid orange carrot.</title>
        <authorList>
            <person name="Iorizzo M."/>
            <person name="Ellison S."/>
            <person name="Senalik D."/>
            <person name="Macko-Podgorni A."/>
            <person name="Grzebelus D."/>
            <person name="Bostan H."/>
            <person name="Rolling W."/>
            <person name="Curaba J."/>
            <person name="Simon P."/>
        </authorList>
    </citation>
    <scope>NUCLEOTIDE SEQUENCE</scope>
    <source>
        <tissue evidence="5">Leaf</tissue>
    </source>
</reference>
<dbReference type="Pfam" id="PF13041">
    <property type="entry name" value="PPR_2"/>
    <property type="match status" value="5"/>
</dbReference>